<gene>
    <name evidence="1" type="ORF">NPIL_637411</name>
</gene>
<proteinExistence type="predicted"/>
<reference evidence="1" key="1">
    <citation type="submission" date="2020-08" db="EMBL/GenBank/DDBJ databases">
        <title>Multicomponent nature underlies the extraordinary mechanical properties of spider dragline silk.</title>
        <authorList>
            <person name="Kono N."/>
            <person name="Nakamura H."/>
            <person name="Mori M."/>
            <person name="Yoshida Y."/>
            <person name="Ohtoshi R."/>
            <person name="Malay A.D."/>
            <person name="Moran D.A.P."/>
            <person name="Tomita M."/>
            <person name="Numata K."/>
            <person name="Arakawa K."/>
        </authorList>
    </citation>
    <scope>NUCLEOTIDE SEQUENCE</scope>
</reference>
<dbReference type="EMBL" id="BMAW01046290">
    <property type="protein sequence ID" value="GFS54545.1"/>
    <property type="molecule type" value="Genomic_DNA"/>
</dbReference>
<comment type="caution">
    <text evidence="1">The sequence shown here is derived from an EMBL/GenBank/DDBJ whole genome shotgun (WGS) entry which is preliminary data.</text>
</comment>
<feature type="non-terminal residue" evidence="1">
    <location>
        <position position="1"/>
    </location>
</feature>
<keyword evidence="2" id="KW-1185">Reference proteome</keyword>
<protein>
    <submittedName>
        <fullName evidence="1">Uncharacterized protein</fullName>
    </submittedName>
</protein>
<sequence length="75" mass="8067">SNVQWGNSKPSLIQQLRGAEYRLERVTSSRSCFAVGPICLVCLCCPCYGWGEGNSTSFDDGSPESLEFEGLVSSG</sequence>
<name>A0A8X6IPH2_NEPPI</name>
<accession>A0A8X6IPH2</accession>
<evidence type="ECO:0000313" key="2">
    <source>
        <dbReference type="Proteomes" id="UP000887013"/>
    </source>
</evidence>
<dbReference type="AlphaFoldDB" id="A0A8X6IPH2"/>
<evidence type="ECO:0000313" key="1">
    <source>
        <dbReference type="EMBL" id="GFS54545.1"/>
    </source>
</evidence>
<dbReference type="Proteomes" id="UP000887013">
    <property type="component" value="Unassembled WGS sequence"/>
</dbReference>
<organism evidence="1 2">
    <name type="scientific">Nephila pilipes</name>
    <name type="common">Giant wood spider</name>
    <name type="synonym">Nephila maculata</name>
    <dbReference type="NCBI Taxonomy" id="299642"/>
    <lineage>
        <taxon>Eukaryota</taxon>
        <taxon>Metazoa</taxon>
        <taxon>Ecdysozoa</taxon>
        <taxon>Arthropoda</taxon>
        <taxon>Chelicerata</taxon>
        <taxon>Arachnida</taxon>
        <taxon>Araneae</taxon>
        <taxon>Araneomorphae</taxon>
        <taxon>Entelegynae</taxon>
        <taxon>Araneoidea</taxon>
        <taxon>Nephilidae</taxon>
        <taxon>Nephila</taxon>
    </lineage>
</organism>